<dbReference type="Proteomes" id="UP000596427">
    <property type="component" value="Chromosome"/>
</dbReference>
<gene>
    <name evidence="8" type="ORF">EZH22_00140</name>
</gene>
<dbReference type="InterPro" id="IPR001055">
    <property type="entry name" value="Adrenodoxin-like"/>
</dbReference>
<dbReference type="KEGG" id="xdi:EZH22_00140"/>
<dbReference type="GO" id="GO:0046872">
    <property type="term" value="F:metal ion binding"/>
    <property type="evidence" value="ECO:0007669"/>
    <property type="project" value="UniProtKB-KW"/>
</dbReference>
<dbReference type="Gene3D" id="3.10.20.30">
    <property type="match status" value="1"/>
</dbReference>
<dbReference type="EMBL" id="CP063362">
    <property type="protein sequence ID" value="QRG06914.1"/>
    <property type="molecule type" value="Genomic_DNA"/>
</dbReference>
<dbReference type="InterPro" id="IPR001041">
    <property type="entry name" value="2Fe-2S_ferredoxin-type"/>
</dbReference>
<dbReference type="InterPro" id="IPR036010">
    <property type="entry name" value="2Fe-2S_ferredoxin-like_sf"/>
</dbReference>
<evidence type="ECO:0000259" key="7">
    <source>
        <dbReference type="PROSITE" id="PS51085"/>
    </source>
</evidence>
<dbReference type="GO" id="GO:0005829">
    <property type="term" value="C:cytosol"/>
    <property type="evidence" value="ECO:0007669"/>
    <property type="project" value="TreeGrafter"/>
</dbReference>
<dbReference type="PANTHER" id="PTHR23426:SF65">
    <property type="entry name" value="FERREDOXIN-2, MITOCHONDRIAL"/>
    <property type="match status" value="1"/>
</dbReference>
<evidence type="ECO:0000256" key="6">
    <source>
        <dbReference type="ARBA" id="ARBA00034078"/>
    </source>
</evidence>
<dbReference type="RefSeq" id="WP_203193824.1">
    <property type="nucleotide sequence ID" value="NZ_CP063362.1"/>
</dbReference>
<dbReference type="GO" id="GO:0140647">
    <property type="term" value="P:P450-containing electron transport chain"/>
    <property type="evidence" value="ECO:0007669"/>
    <property type="project" value="InterPro"/>
</dbReference>
<dbReference type="CDD" id="cd00207">
    <property type="entry name" value="fer2"/>
    <property type="match status" value="1"/>
</dbReference>
<evidence type="ECO:0000256" key="5">
    <source>
        <dbReference type="ARBA" id="ARBA00023014"/>
    </source>
</evidence>
<dbReference type="SUPFAM" id="SSF54292">
    <property type="entry name" value="2Fe-2S ferredoxin-like"/>
    <property type="match status" value="1"/>
</dbReference>
<keyword evidence="5" id="KW-0411">Iron-sulfur</keyword>
<keyword evidence="4" id="KW-0408">Iron</keyword>
<dbReference type="PANTHER" id="PTHR23426">
    <property type="entry name" value="FERREDOXIN/ADRENODOXIN"/>
    <property type="match status" value="1"/>
</dbReference>
<dbReference type="PROSITE" id="PS51085">
    <property type="entry name" value="2FE2S_FER_2"/>
    <property type="match status" value="1"/>
</dbReference>
<evidence type="ECO:0000313" key="8">
    <source>
        <dbReference type="EMBL" id="QRG06914.1"/>
    </source>
</evidence>
<comment type="cofactor">
    <cofactor evidence="6">
        <name>[2Fe-2S] cluster</name>
        <dbReference type="ChEBI" id="CHEBI:190135"/>
    </cofactor>
</comment>
<name>A0A974PNM3_9HYPH</name>
<evidence type="ECO:0000313" key="9">
    <source>
        <dbReference type="Proteomes" id="UP000596427"/>
    </source>
</evidence>
<dbReference type="AlphaFoldDB" id="A0A974PNM3"/>
<evidence type="ECO:0000256" key="1">
    <source>
        <dbReference type="ARBA" id="ARBA00010914"/>
    </source>
</evidence>
<evidence type="ECO:0000256" key="3">
    <source>
        <dbReference type="ARBA" id="ARBA00022723"/>
    </source>
</evidence>
<feature type="domain" description="2Fe-2S ferredoxin-type" evidence="7">
    <location>
        <begin position="3"/>
        <end position="105"/>
    </location>
</feature>
<protein>
    <submittedName>
        <fullName evidence="8">2Fe-2S iron-sulfur cluster binding domain-containing protein</fullName>
    </submittedName>
</protein>
<dbReference type="GO" id="GO:0009055">
    <property type="term" value="F:electron transfer activity"/>
    <property type="evidence" value="ECO:0007669"/>
    <property type="project" value="TreeGrafter"/>
</dbReference>
<comment type="similarity">
    <text evidence="1">Belongs to the adrenodoxin/putidaredoxin family.</text>
</comment>
<sequence length="105" mass="10805">MNKTVTLIFERADGSRTSTEARIGGSVMEAAVLGGIPAIEGECGGCLSCATCHVVAPEGLREVGDDEDAMLEGTVVARRPGSRLACQIPVTAELSGAVFCIPEEP</sequence>
<reference evidence="8 9" key="1">
    <citation type="submission" date="2020-10" db="EMBL/GenBank/DDBJ databases">
        <title>Degradation of 1,4-Dioxane by Xanthobacter sp. YN2, via a Novel Group-2 Soluble Di-Iron Monooxygenase.</title>
        <authorList>
            <person name="Ma F."/>
            <person name="Wang Y."/>
            <person name="Yang J."/>
            <person name="Guo H."/>
            <person name="Su D."/>
            <person name="Yu L."/>
        </authorList>
    </citation>
    <scope>NUCLEOTIDE SEQUENCE [LARGE SCALE GENOMIC DNA]</scope>
    <source>
        <strain evidence="8 9">YN2</strain>
    </source>
</reference>
<evidence type="ECO:0000256" key="2">
    <source>
        <dbReference type="ARBA" id="ARBA00022714"/>
    </source>
</evidence>
<keyword evidence="3" id="KW-0479">Metal-binding</keyword>
<keyword evidence="9" id="KW-1185">Reference proteome</keyword>
<dbReference type="GO" id="GO:0051537">
    <property type="term" value="F:2 iron, 2 sulfur cluster binding"/>
    <property type="evidence" value="ECO:0007669"/>
    <property type="project" value="UniProtKB-KW"/>
</dbReference>
<organism evidence="8 9">
    <name type="scientific">Xanthobacter dioxanivorans</name>
    <dbReference type="NCBI Taxonomy" id="2528964"/>
    <lineage>
        <taxon>Bacteria</taxon>
        <taxon>Pseudomonadati</taxon>
        <taxon>Pseudomonadota</taxon>
        <taxon>Alphaproteobacteria</taxon>
        <taxon>Hyphomicrobiales</taxon>
        <taxon>Xanthobacteraceae</taxon>
        <taxon>Xanthobacter</taxon>
    </lineage>
</organism>
<accession>A0A974PNM3</accession>
<proteinExistence type="inferred from homology"/>
<dbReference type="InterPro" id="IPR012675">
    <property type="entry name" value="Beta-grasp_dom_sf"/>
</dbReference>
<evidence type="ECO:0000256" key="4">
    <source>
        <dbReference type="ARBA" id="ARBA00023004"/>
    </source>
</evidence>
<dbReference type="Pfam" id="PF00111">
    <property type="entry name" value="Fer2"/>
    <property type="match status" value="1"/>
</dbReference>
<keyword evidence="2" id="KW-0001">2Fe-2S</keyword>